<comment type="subunit">
    <text evidence="2">Tetramer of two alpha and two beta subunits.</text>
</comment>
<dbReference type="InterPro" id="IPR000704">
    <property type="entry name" value="Casein_kinase_II_reg-sub"/>
</dbReference>
<evidence type="ECO:0000256" key="2">
    <source>
        <dbReference type="RuleBase" id="RU361268"/>
    </source>
</evidence>
<dbReference type="Proteomes" id="UP001281761">
    <property type="component" value="Unassembled WGS sequence"/>
</dbReference>
<dbReference type="GO" id="GO:0016301">
    <property type="term" value="F:kinase activity"/>
    <property type="evidence" value="ECO:0007669"/>
    <property type="project" value="UniProtKB-KW"/>
</dbReference>
<comment type="caution">
    <text evidence="3">The sequence shown here is derived from an EMBL/GenBank/DDBJ whole genome shotgun (WGS) entry which is preliminary data.</text>
</comment>
<dbReference type="SMART" id="SM01085">
    <property type="entry name" value="CK_II_beta"/>
    <property type="match status" value="1"/>
</dbReference>
<protein>
    <recommendedName>
        <fullName evidence="2">Casein kinase II subunit beta</fullName>
        <shortName evidence="2">CK II beta</shortName>
    </recommendedName>
</protein>
<dbReference type="SUPFAM" id="SSF57798">
    <property type="entry name" value="Casein kinase II beta subunit"/>
    <property type="match status" value="1"/>
</dbReference>
<name>A0ABQ9YA56_9EUKA</name>
<dbReference type="InterPro" id="IPR035991">
    <property type="entry name" value="Casein_kinase_II_beta-like"/>
</dbReference>
<dbReference type="Gene3D" id="1.10.1820.10">
    <property type="entry name" value="protein kinase ck2 holoenzyme, chain C, domain 1"/>
    <property type="match status" value="1"/>
</dbReference>
<keyword evidence="3" id="KW-0808">Transferase</keyword>
<dbReference type="InterPro" id="IPR016149">
    <property type="entry name" value="Casein_kin_II_reg-sub_N"/>
</dbReference>
<organism evidence="3 4">
    <name type="scientific">Blattamonas nauphoetae</name>
    <dbReference type="NCBI Taxonomy" id="2049346"/>
    <lineage>
        <taxon>Eukaryota</taxon>
        <taxon>Metamonada</taxon>
        <taxon>Preaxostyla</taxon>
        <taxon>Oxymonadida</taxon>
        <taxon>Blattamonas</taxon>
    </lineage>
</organism>
<evidence type="ECO:0000313" key="4">
    <source>
        <dbReference type="Proteomes" id="UP001281761"/>
    </source>
</evidence>
<dbReference type="PRINTS" id="PR00472">
    <property type="entry name" value="CASNKINASEII"/>
</dbReference>
<dbReference type="EMBL" id="JARBJD010000022">
    <property type="protein sequence ID" value="KAK2960622.1"/>
    <property type="molecule type" value="Genomic_DNA"/>
</dbReference>
<dbReference type="PANTHER" id="PTHR11740">
    <property type="entry name" value="CASEIN KINASE II SUBUNIT BETA"/>
    <property type="match status" value="1"/>
</dbReference>
<dbReference type="Pfam" id="PF01214">
    <property type="entry name" value="CK_II_beta"/>
    <property type="match status" value="1"/>
</dbReference>
<comment type="similarity">
    <text evidence="1 2">Belongs to the casein kinase 2 subunit beta family.</text>
</comment>
<evidence type="ECO:0000313" key="3">
    <source>
        <dbReference type="EMBL" id="KAK2960622.1"/>
    </source>
</evidence>
<sequence length="273" mass="31092">MTAISHINDSPQIQAQSQQDSIQENWVRWFCSLTGNDWYCVIPREFIEKESNLIGLHTQIKGYNKALNEILDLRDYDDASSDVDSQSLKRNTVSLFNLLHARFITTPIGLEMMSLKFLQKAFGVCPRVMCDSQALLPIGQSSQCNKGYVLLYCPKCEDLYIPPSLIHQTIDGAAFGPSFPHLFLFEYPLLVPPISKPRTHNLPALEMLPSTSSCNSIRPDRFPSKIYGFSLHCGMHHHLIRWIEDREMAKKHRIAEYNDAILTLQARKANDPG</sequence>
<gene>
    <name evidence="3" type="ORF">BLNAU_4520</name>
</gene>
<reference evidence="3 4" key="1">
    <citation type="journal article" date="2022" name="bioRxiv">
        <title>Genomics of Preaxostyla Flagellates Illuminates Evolutionary Transitions and the Path Towards Mitochondrial Loss.</title>
        <authorList>
            <person name="Novak L.V.F."/>
            <person name="Treitli S.C."/>
            <person name="Pyrih J."/>
            <person name="Halakuc P."/>
            <person name="Pipaliya S.V."/>
            <person name="Vacek V."/>
            <person name="Brzon O."/>
            <person name="Soukal P."/>
            <person name="Eme L."/>
            <person name="Dacks J.B."/>
            <person name="Karnkowska A."/>
            <person name="Elias M."/>
            <person name="Hampl V."/>
        </authorList>
    </citation>
    <scope>NUCLEOTIDE SEQUENCE [LARGE SCALE GENOMIC DNA]</scope>
    <source>
        <strain evidence="3">NAU3</strain>
        <tissue evidence="3">Gut</tissue>
    </source>
</reference>
<keyword evidence="4" id="KW-1185">Reference proteome</keyword>
<evidence type="ECO:0000256" key="1">
    <source>
        <dbReference type="ARBA" id="ARBA00006941"/>
    </source>
</evidence>
<keyword evidence="3" id="KW-0418">Kinase</keyword>
<dbReference type="PANTHER" id="PTHR11740:SF0">
    <property type="entry name" value="CASEIN KINASE II SUBUNIT BETA"/>
    <property type="match status" value="1"/>
</dbReference>
<accession>A0ABQ9YA56</accession>
<proteinExistence type="inferred from homology"/>
<dbReference type="Gene3D" id="2.20.25.20">
    <property type="match status" value="1"/>
</dbReference>